<dbReference type="InterPro" id="IPR028081">
    <property type="entry name" value="Leu-bd"/>
</dbReference>
<dbReference type="InterPro" id="IPR028082">
    <property type="entry name" value="Peripla_BP_I"/>
</dbReference>
<evidence type="ECO:0000256" key="2">
    <source>
        <dbReference type="ARBA" id="ARBA00022729"/>
    </source>
</evidence>
<feature type="signal peptide" evidence="3">
    <location>
        <begin position="1"/>
        <end position="22"/>
    </location>
</feature>
<dbReference type="EMBL" id="BOMB01000009">
    <property type="protein sequence ID" value="GID10732.1"/>
    <property type="molecule type" value="Genomic_DNA"/>
</dbReference>
<dbReference type="Gene3D" id="3.40.50.2300">
    <property type="match status" value="2"/>
</dbReference>
<dbReference type="AlphaFoldDB" id="A0A8J3NBJ6"/>
<accession>A0A8J3NBJ6</accession>
<name>A0A8J3NBJ6_9ACTN</name>
<protein>
    <recommendedName>
        <fullName evidence="4">Leucine-binding protein domain-containing protein</fullName>
    </recommendedName>
</protein>
<keyword evidence="6" id="KW-1185">Reference proteome</keyword>
<dbReference type="InterPro" id="IPR051010">
    <property type="entry name" value="BCAA_transport"/>
</dbReference>
<dbReference type="PANTHER" id="PTHR30483:SF38">
    <property type="entry name" value="BLR7848 PROTEIN"/>
    <property type="match status" value="1"/>
</dbReference>
<dbReference type="Proteomes" id="UP000612808">
    <property type="component" value="Unassembled WGS sequence"/>
</dbReference>
<reference evidence="5" key="1">
    <citation type="submission" date="2021-01" db="EMBL/GenBank/DDBJ databases">
        <title>Whole genome shotgun sequence of Actinocatenispora rupis NBRC 107355.</title>
        <authorList>
            <person name="Komaki H."/>
            <person name="Tamura T."/>
        </authorList>
    </citation>
    <scope>NUCLEOTIDE SEQUENCE</scope>
    <source>
        <strain evidence="5">NBRC 107355</strain>
    </source>
</reference>
<keyword evidence="2 3" id="KW-0732">Signal</keyword>
<dbReference type="SUPFAM" id="SSF53822">
    <property type="entry name" value="Periplasmic binding protein-like I"/>
    <property type="match status" value="1"/>
</dbReference>
<dbReference type="PANTHER" id="PTHR30483">
    <property type="entry name" value="LEUCINE-SPECIFIC-BINDING PROTEIN"/>
    <property type="match status" value="1"/>
</dbReference>
<sequence length="386" mass="39690">MGAAAAVAVLLSAAGCGSLSMAAPAQRRVVIGADLSLSGPDSDAGAVLRDALQLRVKELNEQGAITNGKLVLTIRDNRSDAGTSAENIKAFQRDSDTTAAVTGPCDACLTRTAPLVAAGQLPVISLAAADLPDGTAGAGSPLFKLAPNPADDATTLVDLLVSRHAKHVAVVTDLGPYGQATAAALGRAAASRKLDLADPVAASGSVDSITQKLLYQNIQQSDGTVREPDAVVVVAGPDRAPQLVAGLRAEKYRKTVALSAMAADRLFLRDAKLDGCYLDFPPILAMDDQVASTPEKAAQKQWFDDYTSAYGGYRATSGFAADALQIIAAAVNDGGTDPAKLRAAIETTQLDALSGPVRFTPDNHSGLTPQSLDVLQAANSRWHLAG</sequence>
<evidence type="ECO:0000313" key="6">
    <source>
        <dbReference type="Proteomes" id="UP000612808"/>
    </source>
</evidence>
<feature type="domain" description="Leucine-binding protein" evidence="4">
    <location>
        <begin position="29"/>
        <end position="367"/>
    </location>
</feature>
<comment type="similarity">
    <text evidence="1">Belongs to the leucine-binding protein family.</text>
</comment>
<evidence type="ECO:0000256" key="3">
    <source>
        <dbReference type="SAM" id="SignalP"/>
    </source>
</evidence>
<proteinExistence type="inferred from homology"/>
<evidence type="ECO:0000313" key="5">
    <source>
        <dbReference type="EMBL" id="GID10732.1"/>
    </source>
</evidence>
<comment type="caution">
    <text evidence="5">The sequence shown here is derived from an EMBL/GenBank/DDBJ whole genome shotgun (WGS) entry which is preliminary data.</text>
</comment>
<dbReference type="Pfam" id="PF13458">
    <property type="entry name" value="Peripla_BP_6"/>
    <property type="match status" value="1"/>
</dbReference>
<evidence type="ECO:0000256" key="1">
    <source>
        <dbReference type="ARBA" id="ARBA00010062"/>
    </source>
</evidence>
<feature type="chain" id="PRO_5035229029" description="Leucine-binding protein domain-containing protein" evidence="3">
    <location>
        <begin position="23"/>
        <end position="386"/>
    </location>
</feature>
<evidence type="ECO:0000259" key="4">
    <source>
        <dbReference type="Pfam" id="PF13458"/>
    </source>
</evidence>
<organism evidence="5 6">
    <name type="scientific">Actinocatenispora rupis</name>
    <dbReference type="NCBI Taxonomy" id="519421"/>
    <lineage>
        <taxon>Bacteria</taxon>
        <taxon>Bacillati</taxon>
        <taxon>Actinomycetota</taxon>
        <taxon>Actinomycetes</taxon>
        <taxon>Micromonosporales</taxon>
        <taxon>Micromonosporaceae</taxon>
        <taxon>Actinocatenispora</taxon>
    </lineage>
</organism>
<gene>
    <name evidence="5" type="ORF">Aru02nite_16210</name>
</gene>